<evidence type="ECO:0000256" key="7">
    <source>
        <dbReference type="SAM" id="Phobius"/>
    </source>
</evidence>
<evidence type="ECO:0000256" key="4">
    <source>
        <dbReference type="ARBA" id="ARBA00023136"/>
    </source>
</evidence>
<evidence type="ECO:0000313" key="10">
    <source>
        <dbReference type="Proteomes" id="UP001172155"/>
    </source>
</evidence>
<dbReference type="InterPro" id="IPR052337">
    <property type="entry name" value="SAT4-like"/>
</dbReference>
<feature type="transmembrane region" description="Helical" evidence="7">
    <location>
        <begin position="144"/>
        <end position="168"/>
    </location>
</feature>
<evidence type="ECO:0000256" key="5">
    <source>
        <dbReference type="ARBA" id="ARBA00038359"/>
    </source>
</evidence>
<protein>
    <recommendedName>
        <fullName evidence="8">Rhodopsin domain-containing protein</fullName>
    </recommendedName>
</protein>
<comment type="similarity">
    <text evidence="5">Belongs to the SAT4 family.</text>
</comment>
<keyword evidence="10" id="KW-1185">Reference proteome</keyword>
<name>A0AA40EL31_9PEZI</name>
<organism evidence="9 10">
    <name type="scientific">Schizothecium vesticola</name>
    <dbReference type="NCBI Taxonomy" id="314040"/>
    <lineage>
        <taxon>Eukaryota</taxon>
        <taxon>Fungi</taxon>
        <taxon>Dikarya</taxon>
        <taxon>Ascomycota</taxon>
        <taxon>Pezizomycotina</taxon>
        <taxon>Sordariomycetes</taxon>
        <taxon>Sordariomycetidae</taxon>
        <taxon>Sordariales</taxon>
        <taxon>Schizotheciaceae</taxon>
        <taxon>Schizothecium</taxon>
    </lineage>
</organism>
<keyword evidence="3 7" id="KW-1133">Transmembrane helix</keyword>
<gene>
    <name evidence="9" type="ORF">B0T18DRAFT_228970</name>
</gene>
<reference evidence="9" key="1">
    <citation type="submission" date="2023-06" db="EMBL/GenBank/DDBJ databases">
        <title>Genome-scale phylogeny and comparative genomics of the fungal order Sordariales.</title>
        <authorList>
            <consortium name="Lawrence Berkeley National Laboratory"/>
            <person name="Hensen N."/>
            <person name="Bonometti L."/>
            <person name="Westerberg I."/>
            <person name="Brannstrom I.O."/>
            <person name="Guillou S."/>
            <person name="Cros-Aarteil S."/>
            <person name="Calhoun S."/>
            <person name="Haridas S."/>
            <person name="Kuo A."/>
            <person name="Mondo S."/>
            <person name="Pangilinan J."/>
            <person name="Riley R."/>
            <person name="LaButti K."/>
            <person name="Andreopoulos B."/>
            <person name="Lipzen A."/>
            <person name="Chen C."/>
            <person name="Yanf M."/>
            <person name="Daum C."/>
            <person name="Ng V."/>
            <person name="Clum A."/>
            <person name="Steindorff A."/>
            <person name="Ohm R."/>
            <person name="Martin F."/>
            <person name="Silar P."/>
            <person name="Natvig D."/>
            <person name="Lalanne C."/>
            <person name="Gautier V."/>
            <person name="Ament-velasquez S.L."/>
            <person name="Kruys A."/>
            <person name="Hutchinson M.I."/>
            <person name="Powell A.J."/>
            <person name="Barry K."/>
            <person name="Miller A.N."/>
            <person name="Grigoriev I.V."/>
            <person name="Debuchy R."/>
            <person name="Gladieux P."/>
            <person name="Thoren M.H."/>
            <person name="Johannesson H."/>
        </authorList>
    </citation>
    <scope>NUCLEOTIDE SEQUENCE</scope>
    <source>
        <strain evidence="9">SMH3187-1</strain>
    </source>
</reference>
<feature type="region of interest" description="Disordered" evidence="6">
    <location>
        <begin position="299"/>
        <end position="324"/>
    </location>
</feature>
<evidence type="ECO:0000259" key="8">
    <source>
        <dbReference type="Pfam" id="PF20684"/>
    </source>
</evidence>
<dbReference type="Pfam" id="PF20684">
    <property type="entry name" value="Fung_rhodopsin"/>
    <property type="match status" value="1"/>
</dbReference>
<dbReference type="PANTHER" id="PTHR33048:SF47">
    <property type="entry name" value="INTEGRAL MEMBRANE PROTEIN-RELATED"/>
    <property type="match status" value="1"/>
</dbReference>
<dbReference type="Proteomes" id="UP001172155">
    <property type="component" value="Unassembled WGS sequence"/>
</dbReference>
<feature type="transmembrane region" description="Helical" evidence="7">
    <location>
        <begin position="264"/>
        <end position="284"/>
    </location>
</feature>
<dbReference type="EMBL" id="JAUKUD010000006">
    <property type="protein sequence ID" value="KAK0741327.1"/>
    <property type="molecule type" value="Genomic_DNA"/>
</dbReference>
<keyword evidence="4 7" id="KW-0472">Membrane</keyword>
<dbReference type="AlphaFoldDB" id="A0AA40EL31"/>
<dbReference type="GO" id="GO:0016020">
    <property type="term" value="C:membrane"/>
    <property type="evidence" value="ECO:0007669"/>
    <property type="project" value="UniProtKB-SubCell"/>
</dbReference>
<evidence type="ECO:0000313" key="9">
    <source>
        <dbReference type="EMBL" id="KAK0741327.1"/>
    </source>
</evidence>
<dbReference type="PANTHER" id="PTHR33048">
    <property type="entry name" value="PTH11-LIKE INTEGRAL MEMBRANE PROTEIN (AFU_ORTHOLOGUE AFUA_5G11245)"/>
    <property type="match status" value="1"/>
</dbReference>
<feature type="transmembrane region" description="Helical" evidence="7">
    <location>
        <begin position="225"/>
        <end position="244"/>
    </location>
</feature>
<evidence type="ECO:0000256" key="2">
    <source>
        <dbReference type="ARBA" id="ARBA00022692"/>
    </source>
</evidence>
<feature type="transmembrane region" description="Helical" evidence="7">
    <location>
        <begin position="188"/>
        <end position="213"/>
    </location>
</feature>
<feature type="compositionally biased region" description="Low complexity" evidence="6">
    <location>
        <begin position="411"/>
        <end position="423"/>
    </location>
</feature>
<feature type="compositionally biased region" description="Basic and acidic residues" evidence="6">
    <location>
        <begin position="400"/>
        <end position="410"/>
    </location>
</feature>
<feature type="region of interest" description="Disordered" evidence="6">
    <location>
        <begin position="385"/>
        <end position="444"/>
    </location>
</feature>
<evidence type="ECO:0000256" key="1">
    <source>
        <dbReference type="ARBA" id="ARBA00004141"/>
    </source>
</evidence>
<comment type="subcellular location">
    <subcellularLocation>
        <location evidence="1">Membrane</location>
        <topology evidence="1">Multi-pass membrane protein</topology>
    </subcellularLocation>
</comment>
<evidence type="ECO:0000256" key="6">
    <source>
        <dbReference type="SAM" id="MobiDB-lite"/>
    </source>
</evidence>
<accession>A0AA40EL31</accession>
<keyword evidence="2 7" id="KW-0812">Transmembrane</keyword>
<sequence>MATFNLNNIPAMPPPPGHTSNFENPEDMHRTVFAVGVATMILTVTALAIRIYTKTVILKEMRAEEWLAILGTVGIITWDSMFVYVSSNGFSRHLYDVRLSEVPNLSYMSYLAEITNAPTMFAAKCSILFQFRRLFCTGQTRDSIFWSIHVLIFLCAAYYISAIFTFTFQCIPREKTWNPFVEGQCIDVAAAIVVQGSINLFLDIGILITPLWAIWRLQLPMKRKLGISAVFGVGALTCAIAAVGVSVRIPLLSDMDLTWIISKVGIWTMIEYCGTIIVGCMPTFPRFFLHIRGKDGQPAASHAATAGSGGSKTHPSGFKHSHNNSKGFAAPEPAYYPSSHVRQKSVNSGVGVAITTSEVSFMDPSYIELEDGTVLRSPGRFNDEYYVGGGGDSGYAATERGSRERERERPSTGGSVSDISSRSSVDRRSGCGDDGDWSPLSSPR</sequence>
<proteinExistence type="inferred from homology"/>
<evidence type="ECO:0000256" key="3">
    <source>
        <dbReference type="ARBA" id="ARBA00022989"/>
    </source>
</evidence>
<feature type="domain" description="Rhodopsin" evidence="8">
    <location>
        <begin position="49"/>
        <end position="285"/>
    </location>
</feature>
<feature type="transmembrane region" description="Helical" evidence="7">
    <location>
        <begin position="32"/>
        <end position="53"/>
    </location>
</feature>
<dbReference type="InterPro" id="IPR049326">
    <property type="entry name" value="Rhodopsin_dom_fungi"/>
</dbReference>
<comment type="caution">
    <text evidence="9">The sequence shown here is derived from an EMBL/GenBank/DDBJ whole genome shotgun (WGS) entry which is preliminary data.</text>
</comment>
<feature type="transmembrane region" description="Helical" evidence="7">
    <location>
        <begin position="65"/>
        <end position="85"/>
    </location>
</feature>